<dbReference type="InterPro" id="IPR001621">
    <property type="entry name" value="Ligninase"/>
</dbReference>
<evidence type="ECO:0000256" key="2">
    <source>
        <dbReference type="ARBA" id="ARBA00006089"/>
    </source>
</evidence>
<evidence type="ECO:0000256" key="6">
    <source>
        <dbReference type="ARBA" id="ARBA00023002"/>
    </source>
</evidence>
<keyword evidence="8 13" id="KW-1015">Disulfide bond</keyword>
<comment type="catalytic activity">
    <reaction evidence="1">
        <text>2 a phenolic donor + H2O2 = 2 a phenolic radical donor + 2 H2O</text>
        <dbReference type="Rhea" id="RHEA:56136"/>
        <dbReference type="ChEBI" id="CHEBI:15377"/>
        <dbReference type="ChEBI" id="CHEBI:16240"/>
        <dbReference type="ChEBI" id="CHEBI:139520"/>
        <dbReference type="ChEBI" id="CHEBI:139521"/>
        <dbReference type="EC" id="1.11.1.7"/>
    </reaction>
</comment>
<keyword evidence="9" id="KW-0325">Glycoprotein</keyword>
<evidence type="ECO:0000256" key="10">
    <source>
        <dbReference type="PIRSR" id="PIRSR601621-1"/>
    </source>
</evidence>
<protein>
    <recommendedName>
        <fullName evidence="14">Peroxidase</fullName>
        <ecNumber evidence="14">1.11.1.-</ecNumber>
    </recommendedName>
</protein>
<keyword evidence="14" id="KW-0732">Signal</keyword>
<feature type="binding site" description="axial binding residue" evidence="11">
    <location>
        <position position="173"/>
    </location>
    <ligand>
        <name>heme b</name>
        <dbReference type="ChEBI" id="CHEBI:60344"/>
    </ligand>
    <ligandPart>
        <name>Fe</name>
        <dbReference type="ChEBI" id="CHEBI:18248"/>
    </ligandPart>
</feature>
<evidence type="ECO:0000256" key="11">
    <source>
        <dbReference type="PIRSR" id="PIRSR601621-2"/>
    </source>
</evidence>
<feature type="binding site" evidence="11">
    <location>
        <position position="174"/>
    </location>
    <ligand>
        <name>Ca(2+)</name>
        <dbReference type="ChEBI" id="CHEBI:29108"/>
        <label>2</label>
    </ligand>
</feature>
<dbReference type="SUPFAM" id="SSF48113">
    <property type="entry name" value="Heme-dependent peroxidases"/>
    <property type="match status" value="1"/>
</dbReference>
<keyword evidence="7 11" id="KW-0408">Iron</keyword>
<feature type="binding site" evidence="11">
    <location>
        <position position="61"/>
    </location>
    <ligand>
        <name>Ca(2+)</name>
        <dbReference type="ChEBI" id="CHEBI:29108"/>
        <label>1</label>
    </ligand>
</feature>
<evidence type="ECO:0000256" key="3">
    <source>
        <dbReference type="ARBA" id="ARBA00022559"/>
    </source>
</evidence>
<feature type="binding site" evidence="11">
    <location>
        <position position="66"/>
    </location>
    <ligand>
        <name>Ca(2+)</name>
        <dbReference type="ChEBI" id="CHEBI:29108"/>
        <label>1</label>
    </ligand>
</feature>
<comment type="cofactor">
    <cofactor evidence="11">
        <name>heme b</name>
        <dbReference type="ChEBI" id="CHEBI:60344"/>
    </cofactor>
    <text evidence="11">Binds 1 heme b (iron(II)-protoporphyrin IX) group per subunit.</text>
</comment>
<feature type="chain" id="PRO_5011833693" description="Peroxidase" evidence="14">
    <location>
        <begin position="20"/>
        <end position="298"/>
    </location>
</feature>
<dbReference type="InterPro" id="IPR019794">
    <property type="entry name" value="Peroxidases_AS"/>
</dbReference>
<dbReference type="PANTHER" id="PTHR31517:SF48">
    <property type="entry name" value="PEROXIDASE 16-RELATED"/>
    <property type="match status" value="1"/>
</dbReference>
<feature type="domain" description="Plant heme peroxidase family profile" evidence="15">
    <location>
        <begin position="1"/>
        <end position="177"/>
    </location>
</feature>
<evidence type="ECO:0000313" key="17">
    <source>
        <dbReference type="Proteomes" id="UP000193240"/>
    </source>
</evidence>
<dbReference type="GO" id="GO:0006979">
    <property type="term" value="P:response to oxidative stress"/>
    <property type="evidence" value="ECO:0007669"/>
    <property type="project" value="InterPro"/>
</dbReference>
<feature type="binding site" evidence="11">
    <location>
        <position position="191"/>
    </location>
    <ligand>
        <name>Ca(2+)</name>
        <dbReference type="ChEBI" id="CHEBI:29108"/>
        <label>2</label>
    </ligand>
</feature>
<feature type="signal peptide" evidence="14">
    <location>
        <begin position="1"/>
        <end position="19"/>
    </location>
</feature>
<evidence type="ECO:0000313" key="16">
    <source>
        <dbReference type="EMBL" id="OSS53842.1"/>
    </source>
</evidence>
<reference evidence="16 17" key="1">
    <citation type="journal article" date="2017" name="Genome Announc.">
        <title>Genome sequence of the saprophytic ascomycete Epicoccum nigrum ICMP 19927 strain isolated from New Zealand.</title>
        <authorList>
            <person name="Fokin M."/>
            <person name="Fleetwood D."/>
            <person name="Weir B.S."/>
            <person name="Villas-Boas S.G."/>
        </authorList>
    </citation>
    <scope>NUCLEOTIDE SEQUENCE [LARGE SCALE GENOMIC DNA]</scope>
    <source>
        <strain evidence="16 17">ICMP 19927</strain>
    </source>
</reference>
<feature type="binding site" evidence="11">
    <location>
        <position position="193"/>
    </location>
    <ligand>
        <name>Ca(2+)</name>
        <dbReference type="ChEBI" id="CHEBI:29108"/>
        <label>2</label>
    </ligand>
</feature>
<accession>A0A1Y2MCX3</accession>
<dbReference type="PRINTS" id="PR00458">
    <property type="entry name" value="PEROXIDASE"/>
</dbReference>
<dbReference type="Gene3D" id="1.10.520.10">
    <property type="match status" value="2"/>
</dbReference>
<dbReference type="GO" id="GO:0020037">
    <property type="term" value="F:heme binding"/>
    <property type="evidence" value="ECO:0007669"/>
    <property type="project" value="UniProtKB-UniRule"/>
</dbReference>
<sequence>MHYYSIITSLLLLSSTTSALDLTSRSASCPKVWSNVLPELQKAFAGCGRDAHGAIRAPFHDCINNGCDGSLILTEECSRSENAGLQEICGKLLGWTKKYNTSAADMIQFAAATAISVCPLGPRVRALVGRKDNYQAAPEGEVPGSRDPISSILAAFAAKGFSPDDVVALMGTHSVAVQRFDDPQQAGKSLDTTPTELDLKFYEETLDGAAPYTLQSDKGLSNSTETREKWKKFADGDTSAWNSAFTDAWNRWAVVGNDVGSLCDCSKIIPSGASERRLTQRMGGSAAARLFVRRLYDS</sequence>
<feature type="active site" description="Proton acceptor" evidence="10">
    <location>
        <position position="60"/>
    </location>
</feature>
<feature type="binding site" evidence="11">
    <location>
        <position position="198"/>
    </location>
    <ligand>
        <name>Ca(2+)</name>
        <dbReference type="ChEBI" id="CHEBI:29108"/>
        <label>2</label>
    </ligand>
</feature>
<evidence type="ECO:0000256" key="12">
    <source>
        <dbReference type="PIRSR" id="PIRSR601621-3"/>
    </source>
</evidence>
<name>A0A1Y2MCX3_EPING</name>
<dbReference type="EMBL" id="KZ107838">
    <property type="protein sequence ID" value="OSS53842.1"/>
    <property type="molecule type" value="Genomic_DNA"/>
</dbReference>
<keyword evidence="17" id="KW-1185">Reference proteome</keyword>
<evidence type="ECO:0000259" key="15">
    <source>
        <dbReference type="PROSITE" id="PS50873"/>
    </source>
</evidence>
<feature type="binding site" evidence="11">
    <location>
        <position position="70"/>
    </location>
    <ligand>
        <name>Ca(2+)</name>
        <dbReference type="ChEBI" id="CHEBI:29108"/>
        <label>1</label>
    </ligand>
</feature>
<evidence type="ECO:0000256" key="13">
    <source>
        <dbReference type="PIRSR" id="PIRSR601621-4"/>
    </source>
</evidence>
<dbReference type="InterPro" id="IPR010255">
    <property type="entry name" value="Haem_peroxidase_sf"/>
</dbReference>
<comment type="cofactor">
    <cofactor evidence="11 14">
        <name>Ca(2+)</name>
        <dbReference type="ChEBI" id="CHEBI:29108"/>
    </cofactor>
    <text evidence="11 14">Binds 2 calcium ions per subunit.</text>
</comment>
<dbReference type="Gene3D" id="1.10.420.10">
    <property type="entry name" value="Peroxidase, domain 2"/>
    <property type="match status" value="1"/>
</dbReference>
<feature type="site" description="Transition state stabilizer" evidence="12">
    <location>
        <position position="56"/>
    </location>
</feature>
<dbReference type="InterPro" id="IPR002016">
    <property type="entry name" value="Haem_peroxidase"/>
</dbReference>
<feature type="disulfide bond" evidence="13">
    <location>
        <begin position="47"/>
        <end position="118"/>
    </location>
</feature>
<proteinExistence type="inferred from homology"/>
<evidence type="ECO:0000256" key="14">
    <source>
        <dbReference type="RuleBase" id="RU363051"/>
    </source>
</evidence>
<evidence type="ECO:0000256" key="4">
    <source>
        <dbReference type="ARBA" id="ARBA00022617"/>
    </source>
</evidence>
<keyword evidence="3 14" id="KW-0575">Peroxidase</keyword>
<gene>
    <name evidence="16" type="ORF">B5807_01190</name>
</gene>
<dbReference type="Proteomes" id="UP000193240">
    <property type="component" value="Unassembled WGS sequence"/>
</dbReference>
<dbReference type="PROSITE" id="PS50873">
    <property type="entry name" value="PEROXIDASE_4"/>
    <property type="match status" value="1"/>
</dbReference>
<dbReference type="GO" id="GO:0140825">
    <property type="term" value="F:lactoperoxidase activity"/>
    <property type="evidence" value="ECO:0007669"/>
    <property type="project" value="UniProtKB-EC"/>
</dbReference>
<comment type="similarity">
    <text evidence="2 14">Belongs to the peroxidase family. Ligninase subfamily.</text>
</comment>
<dbReference type="PANTHER" id="PTHR31517">
    <property type="match status" value="1"/>
</dbReference>
<dbReference type="OMA" id="HACAETP"/>
<dbReference type="GO" id="GO:0046872">
    <property type="term" value="F:metal ion binding"/>
    <property type="evidence" value="ECO:0007669"/>
    <property type="project" value="UniProtKB-UniRule"/>
</dbReference>
<keyword evidence="5 11" id="KW-0479">Metal-binding</keyword>
<keyword evidence="4 11" id="KW-0349">Heme</keyword>
<dbReference type="AlphaFoldDB" id="A0A1Y2MCX3"/>
<feature type="binding site" evidence="11">
    <location>
        <position position="68"/>
    </location>
    <ligand>
        <name>Ca(2+)</name>
        <dbReference type="ChEBI" id="CHEBI:29108"/>
        <label>1</label>
    </ligand>
</feature>
<dbReference type="PRINTS" id="PR00462">
    <property type="entry name" value="LIGNINASE"/>
</dbReference>
<evidence type="ECO:0000256" key="5">
    <source>
        <dbReference type="ARBA" id="ARBA00022723"/>
    </source>
</evidence>
<dbReference type="PROSITE" id="PS00436">
    <property type="entry name" value="PEROXIDASE_2"/>
    <property type="match status" value="1"/>
</dbReference>
<dbReference type="InterPro" id="IPR000823">
    <property type="entry name" value="Peroxidase_pln"/>
</dbReference>
<evidence type="ECO:0000256" key="8">
    <source>
        <dbReference type="ARBA" id="ARBA00023157"/>
    </source>
</evidence>
<evidence type="ECO:0000256" key="9">
    <source>
        <dbReference type="ARBA" id="ARBA00023180"/>
    </source>
</evidence>
<dbReference type="PROSITE" id="PS00435">
    <property type="entry name" value="PEROXIDASE_1"/>
    <property type="match status" value="1"/>
</dbReference>
<dbReference type="EC" id="1.11.1.-" evidence="14"/>
<dbReference type="Pfam" id="PF00141">
    <property type="entry name" value="peroxidase"/>
    <property type="match status" value="1"/>
</dbReference>
<organism evidence="16 17">
    <name type="scientific">Epicoccum nigrum</name>
    <name type="common">Soil fungus</name>
    <name type="synonym">Epicoccum purpurascens</name>
    <dbReference type="NCBI Taxonomy" id="105696"/>
    <lineage>
        <taxon>Eukaryota</taxon>
        <taxon>Fungi</taxon>
        <taxon>Dikarya</taxon>
        <taxon>Ascomycota</taxon>
        <taxon>Pezizomycotina</taxon>
        <taxon>Dothideomycetes</taxon>
        <taxon>Pleosporomycetidae</taxon>
        <taxon>Pleosporales</taxon>
        <taxon>Pleosporineae</taxon>
        <taxon>Didymellaceae</taxon>
        <taxon>Epicoccum</taxon>
    </lineage>
</organism>
<dbReference type="InParanoid" id="A0A1Y2MCX3"/>
<dbReference type="InterPro" id="IPR019793">
    <property type="entry name" value="Peroxidases_heam-ligand_BS"/>
</dbReference>
<keyword evidence="11 14" id="KW-0106">Calcium</keyword>
<evidence type="ECO:0000256" key="7">
    <source>
        <dbReference type="ARBA" id="ARBA00023004"/>
    </source>
</evidence>
<evidence type="ECO:0000256" key="1">
    <source>
        <dbReference type="ARBA" id="ARBA00000189"/>
    </source>
</evidence>
<keyword evidence="6 14" id="KW-0560">Oxidoreductase</keyword>